<feature type="domain" description="HTH tetR-type" evidence="6">
    <location>
        <begin position="40"/>
        <end position="100"/>
    </location>
</feature>
<evidence type="ECO:0000256" key="4">
    <source>
        <dbReference type="PROSITE-ProRule" id="PRU00335"/>
    </source>
</evidence>
<dbReference type="Pfam" id="PF00440">
    <property type="entry name" value="TetR_N"/>
    <property type="match status" value="1"/>
</dbReference>
<dbReference type="AlphaFoldDB" id="A0A256FUS6"/>
<dbReference type="Pfam" id="PF14246">
    <property type="entry name" value="TetR_C_7"/>
    <property type="match status" value="1"/>
</dbReference>
<evidence type="ECO:0000256" key="2">
    <source>
        <dbReference type="ARBA" id="ARBA00023125"/>
    </source>
</evidence>
<dbReference type="Proteomes" id="UP000216345">
    <property type="component" value="Unassembled WGS sequence"/>
</dbReference>
<gene>
    <name evidence="7" type="ORF">CEV32_3104</name>
</gene>
<evidence type="ECO:0000256" key="3">
    <source>
        <dbReference type="ARBA" id="ARBA00023163"/>
    </source>
</evidence>
<reference evidence="7 8" key="1">
    <citation type="submission" date="2017-07" db="EMBL/GenBank/DDBJ databases">
        <title>Phylogenetic study on the rhizospheric bacterium Ochrobactrum sp. A44.</title>
        <authorList>
            <person name="Krzyzanowska D.M."/>
            <person name="Ossowicki A."/>
            <person name="Rajewska M."/>
            <person name="Maciag T."/>
            <person name="Kaczynski Z."/>
            <person name="Czerwicka M."/>
            <person name="Jafra S."/>
        </authorList>
    </citation>
    <scope>NUCLEOTIDE SEQUENCE [LARGE SCALE GENOMIC DNA]</scope>
    <source>
        <strain evidence="7 8">PR17</strain>
    </source>
</reference>
<dbReference type="PROSITE" id="PS50977">
    <property type="entry name" value="HTH_TETR_2"/>
    <property type="match status" value="1"/>
</dbReference>
<dbReference type="OrthoDB" id="5292901at2"/>
<dbReference type="Gene3D" id="1.10.357.10">
    <property type="entry name" value="Tetracycline Repressor, domain 2"/>
    <property type="match status" value="1"/>
</dbReference>
<dbReference type="InterPro" id="IPR009057">
    <property type="entry name" value="Homeodomain-like_sf"/>
</dbReference>
<dbReference type="PANTHER" id="PTHR30055:SF146">
    <property type="entry name" value="HTH-TYPE TRANSCRIPTIONAL DUAL REGULATOR CECR"/>
    <property type="match status" value="1"/>
</dbReference>
<feature type="region of interest" description="Disordered" evidence="5">
    <location>
        <begin position="1"/>
        <end position="38"/>
    </location>
</feature>
<dbReference type="FunFam" id="1.10.10.60:FF:000141">
    <property type="entry name" value="TetR family transcriptional regulator"/>
    <property type="match status" value="1"/>
</dbReference>
<keyword evidence="8" id="KW-1185">Reference proteome</keyword>
<accession>A0A256FUS6</accession>
<dbReference type="GO" id="GO:0000976">
    <property type="term" value="F:transcription cis-regulatory region binding"/>
    <property type="evidence" value="ECO:0007669"/>
    <property type="project" value="TreeGrafter"/>
</dbReference>
<name>A0A256FUS6_9HYPH</name>
<dbReference type="GO" id="GO:0003700">
    <property type="term" value="F:DNA-binding transcription factor activity"/>
    <property type="evidence" value="ECO:0007669"/>
    <property type="project" value="TreeGrafter"/>
</dbReference>
<evidence type="ECO:0000313" key="8">
    <source>
        <dbReference type="Proteomes" id="UP000216345"/>
    </source>
</evidence>
<keyword evidence="3" id="KW-0804">Transcription</keyword>
<comment type="caution">
    <text evidence="7">The sequence shown here is derived from an EMBL/GenBank/DDBJ whole genome shotgun (WGS) entry which is preliminary data.</text>
</comment>
<dbReference type="InterPro" id="IPR001647">
    <property type="entry name" value="HTH_TetR"/>
</dbReference>
<organism evidence="7 8">
    <name type="scientific">Brucella rhizosphaerae</name>
    <dbReference type="NCBI Taxonomy" id="571254"/>
    <lineage>
        <taxon>Bacteria</taxon>
        <taxon>Pseudomonadati</taxon>
        <taxon>Pseudomonadota</taxon>
        <taxon>Alphaproteobacteria</taxon>
        <taxon>Hyphomicrobiales</taxon>
        <taxon>Brucellaceae</taxon>
        <taxon>Brucella/Ochrobactrum group</taxon>
        <taxon>Brucella</taxon>
    </lineage>
</organism>
<sequence>MAQHQRALEKASVSSNSLKGKAGDNIGKSRGGRPSKQAVEELNRRILETAAGLFAAQGFAATSMEQIAASCGAGKDTIYRRYPSKAALFADLIQGLQSEVINELDGLLAITDTSLERLRRYAFALLAINLRPQMIALNRVALSEAVVAGAIKPTPSAQDPIMKRFTTLVAQAQSDGLLSEEDPLFTADQLLYATSIKPLISTMLGESTFSSFDEQQRYFDQAWKLFLSGASVRRT</sequence>
<keyword evidence="2 4" id="KW-0238">DNA-binding</keyword>
<dbReference type="EMBL" id="NNRK01000011">
    <property type="protein sequence ID" value="OYR18617.1"/>
    <property type="molecule type" value="Genomic_DNA"/>
</dbReference>
<evidence type="ECO:0000256" key="5">
    <source>
        <dbReference type="SAM" id="MobiDB-lite"/>
    </source>
</evidence>
<evidence type="ECO:0000313" key="7">
    <source>
        <dbReference type="EMBL" id="OYR18617.1"/>
    </source>
</evidence>
<feature type="DNA-binding region" description="H-T-H motif" evidence="4">
    <location>
        <begin position="63"/>
        <end position="82"/>
    </location>
</feature>
<dbReference type="PRINTS" id="PR00455">
    <property type="entry name" value="HTHTETR"/>
</dbReference>
<dbReference type="InterPro" id="IPR050109">
    <property type="entry name" value="HTH-type_TetR-like_transc_reg"/>
</dbReference>
<dbReference type="PANTHER" id="PTHR30055">
    <property type="entry name" value="HTH-TYPE TRANSCRIPTIONAL REGULATOR RUTR"/>
    <property type="match status" value="1"/>
</dbReference>
<keyword evidence="1" id="KW-0805">Transcription regulation</keyword>
<evidence type="ECO:0000259" key="6">
    <source>
        <dbReference type="PROSITE" id="PS50977"/>
    </source>
</evidence>
<evidence type="ECO:0000256" key="1">
    <source>
        <dbReference type="ARBA" id="ARBA00023015"/>
    </source>
</evidence>
<dbReference type="SUPFAM" id="SSF46689">
    <property type="entry name" value="Homeodomain-like"/>
    <property type="match status" value="1"/>
</dbReference>
<protein>
    <submittedName>
        <fullName evidence="7">Bacterial regulatory, tetR family protein</fullName>
    </submittedName>
</protein>
<proteinExistence type="predicted"/>
<dbReference type="InterPro" id="IPR039536">
    <property type="entry name" value="TetR_C_Proteobacteria"/>
</dbReference>